<protein>
    <submittedName>
        <fullName evidence="1">DUF4286 family protein</fullName>
    </submittedName>
</protein>
<keyword evidence="2" id="KW-1185">Reference proteome</keyword>
<proteinExistence type="predicted"/>
<dbReference type="InterPro" id="IPR025563">
    <property type="entry name" value="DUF4286"/>
</dbReference>
<dbReference type="AlphaFoldDB" id="A0A9X4N0L1"/>
<accession>A0A9X4N0L1</accession>
<dbReference type="Pfam" id="PF14114">
    <property type="entry name" value="DUF4286"/>
    <property type="match status" value="1"/>
</dbReference>
<sequence>MILYNVTISIDQVAEIQFVEWLRNKHIQDVLDTGCFKSARLTRLTSHTQPDATNYSIQYLAESQQVLNEYYKVHAPRLREEGQKLFGDKMQGFRTELEVLEDFFPNRS</sequence>
<evidence type="ECO:0000313" key="1">
    <source>
        <dbReference type="EMBL" id="MDG4946136.1"/>
    </source>
</evidence>
<comment type="caution">
    <text evidence="1">The sequence shown here is derived from an EMBL/GenBank/DDBJ whole genome shotgun (WGS) entry which is preliminary data.</text>
</comment>
<name>A0A9X4N0L1_9FLAO</name>
<evidence type="ECO:0000313" key="2">
    <source>
        <dbReference type="Proteomes" id="UP001152599"/>
    </source>
</evidence>
<dbReference type="EMBL" id="JANCMU010000003">
    <property type="protein sequence ID" value="MDG4946136.1"/>
    <property type="molecule type" value="Genomic_DNA"/>
</dbReference>
<dbReference type="RefSeq" id="WP_304417501.1">
    <property type="nucleotide sequence ID" value="NZ_JANAIE010000006.1"/>
</dbReference>
<gene>
    <name evidence="1" type="ORF">NMK71_06890</name>
</gene>
<dbReference type="Proteomes" id="UP001152599">
    <property type="component" value="Unassembled WGS sequence"/>
</dbReference>
<organism evidence="1 2">
    <name type="scientific">Profundicola chukchiensis</name>
    <dbReference type="NCBI Taxonomy" id="2961959"/>
    <lineage>
        <taxon>Bacteria</taxon>
        <taxon>Pseudomonadati</taxon>
        <taxon>Bacteroidota</taxon>
        <taxon>Flavobacteriia</taxon>
        <taxon>Flavobacteriales</taxon>
        <taxon>Weeksellaceae</taxon>
        <taxon>Profundicola</taxon>
    </lineage>
</organism>
<reference evidence="1" key="1">
    <citation type="submission" date="2022-07" db="EMBL/GenBank/DDBJ databases">
        <title>Description and genome-wide analysis of Profundicola chukchiensis gen. nov., sp. nov., marine bacteria isolated from bottom sediments of the Chukchi Sea.</title>
        <authorList>
            <person name="Romanenko L."/>
            <person name="Otstavnykh N."/>
            <person name="Kurilenko V."/>
            <person name="Eremeev V."/>
            <person name="Velansky P."/>
            <person name="Mikhailov V."/>
            <person name="Isaeva M."/>
        </authorList>
    </citation>
    <scope>NUCLEOTIDE SEQUENCE</scope>
    <source>
        <strain evidence="1">KMM 9713</strain>
    </source>
</reference>